<evidence type="ECO:0000256" key="6">
    <source>
        <dbReference type="ARBA" id="ARBA00022989"/>
    </source>
</evidence>
<dbReference type="GO" id="GO:0008320">
    <property type="term" value="F:protein transmembrane transporter activity"/>
    <property type="evidence" value="ECO:0007669"/>
    <property type="project" value="TreeGrafter"/>
</dbReference>
<feature type="transmembrane region" description="Helical" evidence="9">
    <location>
        <begin position="119"/>
        <end position="142"/>
    </location>
</feature>
<dbReference type="AlphaFoldDB" id="A0A2U4BI48"/>
<keyword evidence="7" id="KW-0496">Mitochondrion</keyword>
<dbReference type="RefSeq" id="XP_019792892.1">
    <property type="nucleotide sequence ID" value="XM_019937333.1"/>
</dbReference>
<evidence type="ECO:0000313" key="10">
    <source>
        <dbReference type="Proteomes" id="UP000245320"/>
    </source>
</evidence>
<name>A0A2U4BI48_TURTR</name>
<evidence type="ECO:0000313" key="11">
    <source>
        <dbReference type="RefSeq" id="XP_019792892.1"/>
    </source>
</evidence>
<dbReference type="Proteomes" id="UP000245320">
    <property type="component" value="Chromosome 1"/>
</dbReference>
<dbReference type="GO" id="GO:0030150">
    <property type="term" value="P:protein import into mitochondrial matrix"/>
    <property type="evidence" value="ECO:0007669"/>
    <property type="project" value="TreeGrafter"/>
</dbReference>
<keyword evidence="10" id="KW-1185">Reference proteome</keyword>
<dbReference type="CTD" id="10440"/>
<sequence>MEEYAREPCPWRIVDDCGGAFTMGTIGGGIFQAIKGFRNSPVGVNHRLRGSLTAVRTRAPQLGGSFAVWGGLFSMIDCSMVQVRGKEDPWNSITSGALTGAILAARIISLFSTCSDGPVAMVGSAAMGGILLALIEGAGILLTRFASAQFPNAVREEGSLQTWNNDGRQSPAFHRLCVGHCCSCRGQWERQADTLTDK</sequence>
<keyword evidence="5" id="KW-0999">Mitochondrion inner membrane</keyword>
<comment type="similarity">
    <text evidence="3">Belongs to the Tim17/Tim22/Tim23 family.</text>
</comment>
<accession>A0A2U4BI48</accession>
<proteinExistence type="inferred from homology"/>
<dbReference type="PANTHER" id="PTHR10485:SF1">
    <property type="entry name" value="MITOCHONDRIAL IMPORT INNER MEMBRANE TRANSLOCASE SUBUNIT TIM17-A"/>
    <property type="match status" value="1"/>
</dbReference>
<comment type="function">
    <text evidence="1">Essential component of the TIM23 complex, a complex that mediates the translocation of transit peptide-containing proteins across the mitochondrial inner membrane.</text>
</comment>
<organism evidence="10 11">
    <name type="scientific">Tursiops truncatus</name>
    <name type="common">Atlantic bottle-nosed dolphin</name>
    <name type="synonym">Delphinus truncatus</name>
    <dbReference type="NCBI Taxonomy" id="9739"/>
    <lineage>
        <taxon>Eukaryota</taxon>
        <taxon>Metazoa</taxon>
        <taxon>Chordata</taxon>
        <taxon>Craniata</taxon>
        <taxon>Vertebrata</taxon>
        <taxon>Euteleostomi</taxon>
        <taxon>Mammalia</taxon>
        <taxon>Eutheria</taxon>
        <taxon>Laurasiatheria</taxon>
        <taxon>Artiodactyla</taxon>
        <taxon>Whippomorpha</taxon>
        <taxon>Cetacea</taxon>
        <taxon>Odontoceti</taxon>
        <taxon>Delphinidae</taxon>
        <taxon>Tursiops</taxon>
    </lineage>
</organism>
<keyword evidence="4 9" id="KW-0812">Transmembrane</keyword>
<dbReference type="GeneID" id="101322321"/>
<feature type="transmembrane region" description="Helical" evidence="9">
    <location>
        <begin position="93"/>
        <end position="113"/>
    </location>
</feature>
<evidence type="ECO:0000256" key="1">
    <source>
        <dbReference type="ARBA" id="ARBA00002959"/>
    </source>
</evidence>
<dbReference type="Pfam" id="PF02466">
    <property type="entry name" value="Tim17"/>
    <property type="match status" value="1"/>
</dbReference>
<evidence type="ECO:0000256" key="3">
    <source>
        <dbReference type="ARBA" id="ARBA00008444"/>
    </source>
</evidence>
<evidence type="ECO:0000256" key="4">
    <source>
        <dbReference type="ARBA" id="ARBA00022692"/>
    </source>
</evidence>
<dbReference type="OrthoDB" id="2261329at2759"/>
<evidence type="ECO:0000256" key="7">
    <source>
        <dbReference type="ARBA" id="ARBA00023128"/>
    </source>
</evidence>
<gene>
    <name evidence="11" type="primary">TIMM17A</name>
</gene>
<evidence type="ECO:0000256" key="8">
    <source>
        <dbReference type="ARBA" id="ARBA00023136"/>
    </source>
</evidence>
<keyword evidence="6 9" id="KW-1133">Transmembrane helix</keyword>
<protein>
    <submittedName>
        <fullName evidence="11">Mitochondrial import inner membrane translocase subunit Tim17-A isoform X1</fullName>
    </submittedName>
</protein>
<comment type="subcellular location">
    <subcellularLocation>
        <location evidence="2">Mitochondrion inner membrane</location>
        <topology evidence="2">Multi-pass membrane protein</topology>
    </subcellularLocation>
</comment>
<dbReference type="GO" id="GO:0005744">
    <property type="term" value="C:TIM23 mitochondrial import inner membrane translocase complex"/>
    <property type="evidence" value="ECO:0007669"/>
    <property type="project" value="TreeGrafter"/>
</dbReference>
<reference evidence="11" key="1">
    <citation type="submission" date="2025-08" db="UniProtKB">
        <authorList>
            <consortium name="RefSeq"/>
        </authorList>
    </citation>
    <scope>IDENTIFICATION</scope>
    <source>
        <tissue evidence="11">Spleen</tissue>
    </source>
</reference>
<evidence type="ECO:0000256" key="2">
    <source>
        <dbReference type="ARBA" id="ARBA00004448"/>
    </source>
</evidence>
<evidence type="ECO:0000256" key="9">
    <source>
        <dbReference type="SAM" id="Phobius"/>
    </source>
</evidence>
<keyword evidence="8 9" id="KW-0472">Membrane</keyword>
<dbReference type="PANTHER" id="PTHR10485">
    <property type="entry name" value="MITOCHONDRIAL IMPORT INNER MEMBRANE TRANSLOCASE SUBUNIT TIM-17"/>
    <property type="match status" value="1"/>
</dbReference>
<dbReference type="InParanoid" id="A0A2U4BI48"/>
<evidence type="ECO:0000256" key="5">
    <source>
        <dbReference type="ARBA" id="ARBA00022792"/>
    </source>
</evidence>